<dbReference type="AlphaFoldDB" id="A0A2G9U9M1"/>
<feature type="compositionally biased region" description="Basic and acidic residues" evidence="1">
    <location>
        <begin position="105"/>
        <end position="119"/>
    </location>
</feature>
<sequence length="783" mass="81372">MLIKWLAGKVVKFRRCASTAAKLELMSVEISGERQVATRAARSSSAERPAANTNILHGPSGLAIITVPNTAVLHGPSGESIISTATATTPHVSTPHVAAQTPQRRATETHPERHTETHPEPQTITRPANTDVLYGPSGPTIVQTPNTAVLHGPSGTEIISTGATTTPEVAAKTVQTRVTETQERETVLRPANTDVLHGPSGPTILVTPNTAVLHGPSGAAIISTQATATSEAATKTMQTRVTEIQGVATGPANTDVLHGPSGPTVLVTPNTAVLHGTSGTAIISTAGTAVTPTAALAPSSERVSTAVPIGSPCGRVSRNIPQGPSAIPTDLLMLHKVQSKAPTHIRGRSVHKVRRVSRSRSRGKAPTDVKTAKSTSRGDVSTPAARRRSRSIPSVWTAKSAPGTHSSSATPPPPDRSGRSDINAPADTRVRETQEVVTGPANTDVLHGPSGPTVLVTPNTAVLHGTSGTSIISTAGTAVTPTAALAPSSERVSTAVPIGSPCGRVSHNIPQGPSAIPTDLLMLHKVQSKAPTHIRGRSVHKVRRVSRSRSRGKAPTDVKTAKSTSRGDVSTPAARRRSRSIPPVWTAKSAPGTHSTSATPPPPDRSGRSDINAPADVSTAKSTRGVSTSRRRSRSIPSVRTARSVPRTRSSSATPPPPDRSARSDIKAPADVSTAKSVTKREASTSTARRRSRSIPSVWTAKSAPKTRSSTASRTPPPALSRQSKLETAKVERSTDRSRSVEVPGDANTSKSVSVPDISASSARSKRKSRATDVNTARSNSIP</sequence>
<keyword evidence="3" id="KW-1185">Reference proteome</keyword>
<reference evidence="2 3" key="1">
    <citation type="submission" date="2015-09" db="EMBL/GenBank/DDBJ databases">
        <title>Draft genome of the parasitic nematode Teladorsagia circumcincta isolate WARC Sus (inbred).</title>
        <authorList>
            <person name="Mitreva M."/>
        </authorList>
    </citation>
    <scope>NUCLEOTIDE SEQUENCE [LARGE SCALE GENOMIC DNA]</scope>
    <source>
        <strain evidence="2 3">S</strain>
    </source>
</reference>
<feature type="region of interest" description="Disordered" evidence="1">
    <location>
        <begin position="340"/>
        <end position="451"/>
    </location>
</feature>
<feature type="compositionally biased region" description="Basic residues" evidence="1">
    <location>
        <begin position="532"/>
        <end position="552"/>
    </location>
</feature>
<evidence type="ECO:0000256" key="1">
    <source>
        <dbReference type="SAM" id="MobiDB-lite"/>
    </source>
</evidence>
<dbReference type="EMBL" id="KZ347933">
    <property type="protein sequence ID" value="PIO66929.1"/>
    <property type="molecule type" value="Genomic_DNA"/>
</dbReference>
<dbReference type="OrthoDB" id="5877564at2759"/>
<feature type="region of interest" description="Disordered" evidence="1">
    <location>
        <begin position="529"/>
        <end position="783"/>
    </location>
</feature>
<gene>
    <name evidence="2" type="ORF">TELCIR_11341</name>
</gene>
<feature type="non-terminal residue" evidence="2">
    <location>
        <position position="783"/>
    </location>
</feature>
<accession>A0A2G9U9M1</accession>
<dbReference type="Proteomes" id="UP000230423">
    <property type="component" value="Unassembled WGS sequence"/>
</dbReference>
<feature type="compositionally biased region" description="Low complexity" evidence="1">
    <location>
        <begin position="635"/>
        <end position="653"/>
    </location>
</feature>
<protein>
    <submittedName>
        <fullName evidence="2">Uncharacterized protein</fullName>
    </submittedName>
</protein>
<name>A0A2G9U9M1_TELCI</name>
<feature type="compositionally biased region" description="Polar residues" evidence="1">
    <location>
        <begin position="772"/>
        <end position="783"/>
    </location>
</feature>
<organism evidence="2 3">
    <name type="scientific">Teladorsagia circumcincta</name>
    <name type="common">Brown stomach worm</name>
    <name type="synonym">Ostertagia circumcincta</name>
    <dbReference type="NCBI Taxonomy" id="45464"/>
    <lineage>
        <taxon>Eukaryota</taxon>
        <taxon>Metazoa</taxon>
        <taxon>Ecdysozoa</taxon>
        <taxon>Nematoda</taxon>
        <taxon>Chromadorea</taxon>
        <taxon>Rhabditida</taxon>
        <taxon>Rhabditina</taxon>
        <taxon>Rhabditomorpha</taxon>
        <taxon>Strongyloidea</taxon>
        <taxon>Trichostrongylidae</taxon>
        <taxon>Teladorsagia</taxon>
    </lineage>
</organism>
<feature type="compositionally biased region" description="Basic residues" evidence="1">
    <location>
        <begin position="343"/>
        <end position="363"/>
    </location>
</feature>
<evidence type="ECO:0000313" key="3">
    <source>
        <dbReference type="Proteomes" id="UP000230423"/>
    </source>
</evidence>
<feature type="compositionally biased region" description="Basic and acidic residues" evidence="1">
    <location>
        <begin position="724"/>
        <end position="740"/>
    </location>
</feature>
<evidence type="ECO:0000313" key="2">
    <source>
        <dbReference type="EMBL" id="PIO66929.1"/>
    </source>
</evidence>
<feature type="region of interest" description="Disordered" evidence="1">
    <location>
        <begin position="90"/>
        <end position="128"/>
    </location>
</feature>
<proteinExistence type="predicted"/>